<dbReference type="RefSeq" id="WP_330602825.1">
    <property type="nucleotide sequence ID" value="NZ_JACHEN010000012.1"/>
</dbReference>
<name>A0A841KVM9_9FIRM</name>
<keyword evidence="10" id="KW-1185">Reference proteome</keyword>
<dbReference type="PANTHER" id="PTHR43386">
    <property type="entry name" value="OLIGOPEPTIDE TRANSPORT SYSTEM PERMEASE PROTEIN APPC"/>
    <property type="match status" value="1"/>
</dbReference>
<dbReference type="GO" id="GO:0005886">
    <property type="term" value="C:plasma membrane"/>
    <property type="evidence" value="ECO:0007669"/>
    <property type="project" value="UniProtKB-SubCell"/>
</dbReference>
<dbReference type="PROSITE" id="PS50928">
    <property type="entry name" value="ABC_TM1"/>
    <property type="match status" value="1"/>
</dbReference>
<dbReference type="Gene3D" id="1.10.3720.10">
    <property type="entry name" value="MetI-like"/>
    <property type="match status" value="1"/>
</dbReference>
<feature type="transmembrane region" description="Helical" evidence="7">
    <location>
        <begin position="46"/>
        <end position="64"/>
    </location>
</feature>
<evidence type="ECO:0000259" key="8">
    <source>
        <dbReference type="PROSITE" id="PS50928"/>
    </source>
</evidence>
<evidence type="ECO:0000256" key="2">
    <source>
        <dbReference type="ARBA" id="ARBA00022448"/>
    </source>
</evidence>
<keyword evidence="2 7" id="KW-0813">Transport</keyword>
<dbReference type="Pfam" id="PF12911">
    <property type="entry name" value="OppC_N"/>
    <property type="match status" value="1"/>
</dbReference>
<keyword evidence="4 7" id="KW-0812">Transmembrane</keyword>
<feature type="domain" description="ABC transmembrane type-1" evidence="8">
    <location>
        <begin position="107"/>
        <end position="296"/>
    </location>
</feature>
<gene>
    <name evidence="9" type="ORF">HNQ80_002169</name>
</gene>
<feature type="transmembrane region" description="Helical" evidence="7">
    <location>
        <begin position="278"/>
        <end position="296"/>
    </location>
</feature>
<evidence type="ECO:0000256" key="4">
    <source>
        <dbReference type="ARBA" id="ARBA00022692"/>
    </source>
</evidence>
<comment type="caution">
    <text evidence="9">The sequence shown here is derived from an EMBL/GenBank/DDBJ whole genome shotgun (WGS) entry which is preliminary data.</text>
</comment>
<evidence type="ECO:0000313" key="9">
    <source>
        <dbReference type="EMBL" id="MBB6216070.1"/>
    </source>
</evidence>
<evidence type="ECO:0000256" key="1">
    <source>
        <dbReference type="ARBA" id="ARBA00004651"/>
    </source>
</evidence>
<dbReference type="Proteomes" id="UP000579281">
    <property type="component" value="Unassembled WGS sequence"/>
</dbReference>
<feature type="transmembrane region" description="Helical" evidence="7">
    <location>
        <begin position="221"/>
        <end position="241"/>
    </location>
</feature>
<keyword evidence="6 7" id="KW-0472">Membrane</keyword>
<dbReference type="SUPFAM" id="SSF161098">
    <property type="entry name" value="MetI-like"/>
    <property type="match status" value="1"/>
</dbReference>
<dbReference type="CDD" id="cd06261">
    <property type="entry name" value="TM_PBP2"/>
    <property type="match status" value="1"/>
</dbReference>
<accession>A0A841KVM9</accession>
<evidence type="ECO:0000313" key="10">
    <source>
        <dbReference type="Proteomes" id="UP000579281"/>
    </source>
</evidence>
<dbReference type="InterPro" id="IPR035906">
    <property type="entry name" value="MetI-like_sf"/>
</dbReference>
<dbReference type="GO" id="GO:0055085">
    <property type="term" value="P:transmembrane transport"/>
    <property type="evidence" value="ECO:0007669"/>
    <property type="project" value="InterPro"/>
</dbReference>
<evidence type="ECO:0000256" key="7">
    <source>
        <dbReference type="RuleBase" id="RU363032"/>
    </source>
</evidence>
<evidence type="ECO:0000256" key="6">
    <source>
        <dbReference type="ARBA" id="ARBA00023136"/>
    </source>
</evidence>
<keyword evidence="3" id="KW-1003">Cell membrane</keyword>
<dbReference type="InterPro" id="IPR050366">
    <property type="entry name" value="BP-dependent_transpt_permease"/>
</dbReference>
<sequence>MEHICTDVEKDKFNHVGKNKDRMEAISRPSLNYWQDGWRRLKKNRVAFVGLIIIGTYIILAIVGPKIGAYDYTSTNASATNLGMSSNHWFGTDKLGRDMWARVWMGARVSLTIGFTAAIINGFIGVLIGGISGYYGGIIDMLIMRIIDVLYGIPYIIVAILVMMVLGSGMKALIIAMVIVGWIGMARFIRGEVLGLKEQDFVLAAKLLGVSEFKIIYRHMIPNVVGLMITTLTMAVPGYIFSEAFLSYIGLGIQPPDCSWGSLAKIGAQSFRLYPYQLFIPGFFICTTMLALNLLGDGLRDALDPKLRGQEK</sequence>
<evidence type="ECO:0000256" key="3">
    <source>
        <dbReference type="ARBA" id="ARBA00022475"/>
    </source>
</evidence>
<comment type="subcellular location">
    <subcellularLocation>
        <location evidence="1 7">Cell membrane</location>
        <topology evidence="1 7">Multi-pass membrane protein</topology>
    </subcellularLocation>
</comment>
<organism evidence="9 10">
    <name type="scientific">Anaerosolibacter carboniphilus</name>
    <dbReference type="NCBI Taxonomy" id="1417629"/>
    <lineage>
        <taxon>Bacteria</taxon>
        <taxon>Bacillati</taxon>
        <taxon>Bacillota</taxon>
        <taxon>Clostridia</taxon>
        <taxon>Peptostreptococcales</taxon>
        <taxon>Thermotaleaceae</taxon>
        <taxon>Anaerosolibacter</taxon>
    </lineage>
</organism>
<comment type="similarity">
    <text evidence="7">Belongs to the binding-protein-dependent transport system permease family.</text>
</comment>
<feature type="transmembrane region" description="Helical" evidence="7">
    <location>
        <begin position="109"/>
        <end position="134"/>
    </location>
</feature>
<dbReference type="AlphaFoldDB" id="A0A841KVM9"/>
<proteinExistence type="inferred from homology"/>
<keyword evidence="5 7" id="KW-1133">Transmembrane helix</keyword>
<dbReference type="InterPro" id="IPR000515">
    <property type="entry name" value="MetI-like"/>
</dbReference>
<protein>
    <submittedName>
        <fullName evidence="9">Oligopeptide transport system permease protein</fullName>
    </submittedName>
</protein>
<dbReference type="PANTHER" id="PTHR43386:SF22">
    <property type="entry name" value="OLIGOPEPTIDE TRANSPORT SYSTEM PERMEASE PROTEIN OPPC"/>
    <property type="match status" value="1"/>
</dbReference>
<dbReference type="InterPro" id="IPR025966">
    <property type="entry name" value="OppC_N"/>
</dbReference>
<reference evidence="9 10" key="1">
    <citation type="submission" date="2020-08" db="EMBL/GenBank/DDBJ databases">
        <title>Genomic Encyclopedia of Type Strains, Phase IV (KMG-IV): sequencing the most valuable type-strain genomes for metagenomic binning, comparative biology and taxonomic classification.</title>
        <authorList>
            <person name="Goeker M."/>
        </authorList>
    </citation>
    <scope>NUCLEOTIDE SEQUENCE [LARGE SCALE GENOMIC DNA]</scope>
    <source>
        <strain evidence="9 10">DSM 103526</strain>
    </source>
</reference>
<dbReference type="EMBL" id="JACHEN010000012">
    <property type="protein sequence ID" value="MBB6216070.1"/>
    <property type="molecule type" value="Genomic_DNA"/>
</dbReference>
<feature type="transmembrane region" description="Helical" evidence="7">
    <location>
        <begin position="146"/>
        <end position="166"/>
    </location>
</feature>
<evidence type="ECO:0000256" key="5">
    <source>
        <dbReference type="ARBA" id="ARBA00022989"/>
    </source>
</evidence>
<feature type="transmembrane region" description="Helical" evidence="7">
    <location>
        <begin position="172"/>
        <end position="189"/>
    </location>
</feature>
<dbReference type="Pfam" id="PF00528">
    <property type="entry name" value="BPD_transp_1"/>
    <property type="match status" value="1"/>
</dbReference>